<gene>
    <name evidence="16" type="ORF">NW209_10160</name>
</gene>
<keyword evidence="8 16" id="KW-0418">Kinase</keyword>
<dbReference type="SMART" id="SM00448">
    <property type="entry name" value="REC"/>
    <property type="match status" value="1"/>
</dbReference>
<evidence type="ECO:0000256" key="10">
    <source>
        <dbReference type="ARBA" id="ARBA00023012"/>
    </source>
</evidence>
<dbReference type="SUPFAM" id="SSF47384">
    <property type="entry name" value="Homodimeric domain of signal transducing histidine kinase"/>
    <property type="match status" value="1"/>
</dbReference>
<comment type="catalytic activity">
    <reaction evidence="1">
        <text>ATP + protein L-histidine = ADP + protein N-phospho-L-histidine.</text>
        <dbReference type="EC" id="2.7.13.3"/>
    </reaction>
</comment>
<dbReference type="Gene3D" id="3.30.565.10">
    <property type="entry name" value="Histidine kinase-like ATPase, C-terminal domain"/>
    <property type="match status" value="1"/>
</dbReference>
<keyword evidence="13" id="KW-1133">Transmembrane helix</keyword>
<dbReference type="FunFam" id="3.30.565.10:FF:000023">
    <property type="entry name" value="PAS domain-containing sensor histidine kinase"/>
    <property type="match status" value="1"/>
</dbReference>
<evidence type="ECO:0000256" key="3">
    <source>
        <dbReference type="ARBA" id="ARBA00012438"/>
    </source>
</evidence>
<dbReference type="SUPFAM" id="SSF47226">
    <property type="entry name" value="Histidine-containing phosphotransfer domain, HPT domain"/>
    <property type="match status" value="1"/>
</dbReference>
<accession>A0AAW5N7R0</accession>
<dbReference type="Pfam" id="PF00512">
    <property type="entry name" value="HisKA"/>
    <property type="match status" value="1"/>
</dbReference>
<evidence type="ECO:0000256" key="5">
    <source>
        <dbReference type="ARBA" id="ARBA00022553"/>
    </source>
</evidence>
<feature type="transmembrane region" description="Helical" evidence="13">
    <location>
        <begin position="252"/>
        <end position="271"/>
    </location>
</feature>
<keyword evidence="9" id="KW-0067">ATP-binding</keyword>
<dbReference type="SUPFAM" id="SSF55874">
    <property type="entry name" value="ATPase domain of HSP90 chaperone/DNA topoisomerase II/histidine kinase"/>
    <property type="match status" value="1"/>
</dbReference>
<dbReference type="InterPro" id="IPR011006">
    <property type="entry name" value="CheY-like_superfamily"/>
</dbReference>
<dbReference type="SMART" id="SM00388">
    <property type="entry name" value="HisKA"/>
    <property type="match status" value="1"/>
</dbReference>
<feature type="domain" description="Histidine kinase" evidence="14">
    <location>
        <begin position="305"/>
        <end position="518"/>
    </location>
</feature>
<dbReference type="Pfam" id="PF00072">
    <property type="entry name" value="Response_reg"/>
    <property type="match status" value="1"/>
</dbReference>
<evidence type="ECO:0000256" key="9">
    <source>
        <dbReference type="ARBA" id="ARBA00022840"/>
    </source>
</evidence>
<dbReference type="SMART" id="SM00387">
    <property type="entry name" value="HATPase_c"/>
    <property type="match status" value="1"/>
</dbReference>
<evidence type="ECO:0000256" key="7">
    <source>
        <dbReference type="ARBA" id="ARBA00022741"/>
    </source>
</evidence>
<dbReference type="PROSITE" id="PS50110">
    <property type="entry name" value="RESPONSE_REGULATORY"/>
    <property type="match status" value="1"/>
</dbReference>
<evidence type="ECO:0000256" key="11">
    <source>
        <dbReference type="ARBA" id="ARBA00023136"/>
    </source>
</evidence>
<evidence type="ECO:0000259" key="14">
    <source>
        <dbReference type="PROSITE" id="PS50109"/>
    </source>
</evidence>
<organism evidence="16 17">
    <name type="scientific">Phocaeicola barnesiae</name>
    <dbReference type="NCBI Taxonomy" id="376804"/>
    <lineage>
        <taxon>Bacteria</taxon>
        <taxon>Pseudomonadati</taxon>
        <taxon>Bacteroidota</taxon>
        <taxon>Bacteroidia</taxon>
        <taxon>Bacteroidales</taxon>
        <taxon>Bacteroidaceae</taxon>
        <taxon>Phocaeicola</taxon>
    </lineage>
</organism>
<dbReference type="Pfam" id="PF02518">
    <property type="entry name" value="HATPase_c"/>
    <property type="match status" value="1"/>
</dbReference>
<evidence type="ECO:0000313" key="17">
    <source>
        <dbReference type="Proteomes" id="UP001204579"/>
    </source>
</evidence>
<dbReference type="AlphaFoldDB" id="A0AAW5N7R0"/>
<dbReference type="SUPFAM" id="SSF52172">
    <property type="entry name" value="CheY-like"/>
    <property type="match status" value="1"/>
</dbReference>
<keyword evidence="17" id="KW-1185">Reference proteome</keyword>
<keyword evidence="11 13" id="KW-0472">Membrane</keyword>
<dbReference type="InterPro" id="IPR036641">
    <property type="entry name" value="HPT_dom_sf"/>
</dbReference>
<dbReference type="CDD" id="cd00082">
    <property type="entry name" value="HisKA"/>
    <property type="match status" value="1"/>
</dbReference>
<evidence type="ECO:0000256" key="12">
    <source>
        <dbReference type="PROSITE-ProRule" id="PRU00169"/>
    </source>
</evidence>
<dbReference type="EC" id="2.7.13.3" evidence="3"/>
<feature type="modified residue" description="4-aspartylphosphate" evidence="12">
    <location>
        <position position="588"/>
    </location>
</feature>
<dbReference type="PANTHER" id="PTHR43047:SF72">
    <property type="entry name" value="OSMOSENSING HISTIDINE PROTEIN KINASE SLN1"/>
    <property type="match status" value="1"/>
</dbReference>
<dbReference type="CDD" id="cd17546">
    <property type="entry name" value="REC_hyHK_CKI1_RcsC-like"/>
    <property type="match status" value="1"/>
</dbReference>
<dbReference type="InterPro" id="IPR003594">
    <property type="entry name" value="HATPase_dom"/>
</dbReference>
<keyword evidence="6" id="KW-0808">Transferase</keyword>
<evidence type="ECO:0000259" key="15">
    <source>
        <dbReference type="PROSITE" id="PS50110"/>
    </source>
</evidence>
<evidence type="ECO:0000313" key="16">
    <source>
        <dbReference type="EMBL" id="MCR8874372.1"/>
    </source>
</evidence>
<evidence type="ECO:0000256" key="13">
    <source>
        <dbReference type="SAM" id="Phobius"/>
    </source>
</evidence>
<feature type="domain" description="Response regulatory" evidence="15">
    <location>
        <begin position="539"/>
        <end position="656"/>
    </location>
</feature>
<dbReference type="GO" id="GO:0009927">
    <property type="term" value="F:histidine phosphotransfer kinase activity"/>
    <property type="evidence" value="ECO:0007669"/>
    <property type="project" value="TreeGrafter"/>
</dbReference>
<comment type="caution">
    <text evidence="16">The sequence shown here is derived from an EMBL/GenBank/DDBJ whole genome shotgun (WGS) entry which is preliminary data.</text>
</comment>
<dbReference type="PRINTS" id="PR00344">
    <property type="entry name" value="BCTRLSENSOR"/>
</dbReference>
<dbReference type="InterPro" id="IPR036890">
    <property type="entry name" value="HATPase_C_sf"/>
</dbReference>
<keyword evidence="13" id="KW-0812">Transmembrane</keyword>
<keyword evidence="4" id="KW-1003">Cell membrane</keyword>
<protein>
    <recommendedName>
        <fullName evidence="3">histidine kinase</fullName>
        <ecNumber evidence="3">2.7.13.3</ecNumber>
    </recommendedName>
</protein>
<name>A0AAW5N7R0_9BACT</name>
<reference evidence="16 17" key="1">
    <citation type="submission" date="2022-08" db="EMBL/GenBank/DDBJ databases">
        <authorList>
            <person name="Zeman M."/>
            <person name="Kubasova T."/>
        </authorList>
    </citation>
    <scope>NUCLEOTIDE SEQUENCE [LARGE SCALE GENOMIC DNA]</scope>
    <source>
        <strain evidence="16 17">ET62</strain>
    </source>
</reference>
<dbReference type="InterPro" id="IPR005467">
    <property type="entry name" value="His_kinase_dom"/>
</dbReference>
<dbReference type="GO" id="GO:0005524">
    <property type="term" value="F:ATP binding"/>
    <property type="evidence" value="ECO:0007669"/>
    <property type="project" value="UniProtKB-KW"/>
</dbReference>
<keyword evidence="10" id="KW-0902">Two-component regulatory system</keyword>
<dbReference type="InterPro" id="IPR036097">
    <property type="entry name" value="HisK_dim/P_sf"/>
</dbReference>
<evidence type="ECO:0000256" key="8">
    <source>
        <dbReference type="ARBA" id="ARBA00022777"/>
    </source>
</evidence>
<dbReference type="Proteomes" id="UP001204579">
    <property type="component" value="Unassembled WGS sequence"/>
</dbReference>
<dbReference type="Gene3D" id="1.10.287.130">
    <property type="match status" value="1"/>
</dbReference>
<dbReference type="InterPro" id="IPR001789">
    <property type="entry name" value="Sig_transdc_resp-reg_receiver"/>
</dbReference>
<dbReference type="GO" id="GO:0005886">
    <property type="term" value="C:plasma membrane"/>
    <property type="evidence" value="ECO:0007669"/>
    <property type="project" value="UniProtKB-SubCell"/>
</dbReference>
<dbReference type="PANTHER" id="PTHR43047">
    <property type="entry name" value="TWO-COMPONENT HISTIDINE PROTEIN KINASE"/>
    <property type="match status" value="1"/>
</dbReference>
<dbReference type="InterPro" id="IPR004358">
    <property type="entry name" value="Sig_transdc_His_kin-like_C"/>
</dbReference>
<dbReference type="InterPro" id="IPR003661">
    <property type="entry name" value="HisK_dim/P_dom"/>
</dbReference>
<dbReference type="Gene3D" id="3.40.50.2300">
    <property type="match status" value="1"/>
</dbReference>
<proteinExistence type="predicted"/>
<dbReference type="PROSITE" id="PS50109">
    <property type="entry name" value="HIS_KIN"/>
    <property type="match status" value="1"/>
</dbReference>
<evidence type="ECO:0000256" key="6">
    <source>
        <dbReference type="ARBA" id="ARBA00022679"/>
    </source>
</evidence>
<dbReference type="GO" id="GO:0000155">
    <property type="term" value="F:phosphorelay sensor kinase activity"/>
    <property type="evidence" value="ECO:0007669"/>
    <property type="project" value="InterPro"/>
</dbReference>
<keyword evidence="7" id="KW-0547">Nucleotide-binding</keyword>
<keyword evidence="5 12" id="KW-0597">Phosphoprotein</keyword>
<dbReference type="EMBL" id="JANRHJ010000011">
    <property type="protein sequence ID" value="MCR8874372.1"/>
    <property type="molecule type" value="Genomic_DNA"/>
</dbReference>
<evidence type="ECO:0000256" key="2">
    <source>
        <dbReference type="ARBA" id="ARBA00004236"/>
    </source>
</evidence>
<evidence type="ECO:0000256" key="4">
    <source>
        <dbReference type="ARBA" id="ARBA00022475"/>
    </source>
</evidence>
<dbReference type="RefSeq" id="WP_204440329.1">
    <property type="nucleotide sequence ID" value="NZ_JANRHJ010000011.1"/>
</dbReference>
<comment type="subcellular location">
    <subcellularLocation>
        <location evidence="2">Cell membrane</location>
    </subcellularLocation>
</comment>
<feature type="transmembrane region" description="Helical" evidence="13">
    <location>
        <begin position="12"/>
        <end position="32"/>
    </location>
</feature>
<evidence type="ECO:0000256" key="1">
    <source>
        <dbReference type="ARBA" id="ARBA00000085"/>
    </source>
</evidence>
<sequence>MKLGEAPLQLKILFGYLILMAVIGSMAAILLYERQRMREIEAETREIRTVRREINLAHRYITELATYGESVIAWENPDYDRYHQKRLSADSILYTMKQKYNDFIHPDQIETLRKLLEDKETHLLHIMEAIKRQKETDSFLVTHLPEAAKRATQIRTVLRKKSGFAGKVLGKKEKIYIVPSTRELQALNDSLKTMYEEQMQEMDTYVDSLRMQNKELNRKLHAVIASLDVQAQNGFTSRETKIEKAQAMSYRLFAFVISTAILLLLVSFLIIRQDIRKENRIRKRLKQTIQENEELLDMRKKIILTVSHDIRGPIGNINNCAELASDTRERKKRETYLENIRHSCRHILRLVNDLMDVYKINEAKDTKNEIPFQLDRFLERISQEYTHKANSKGLIFEAEHRQANVTVKGDADKLEQVIDNLLGNAIKFTPTGSVTFRSSYQDGRLHIDVADTGIGMDQETLERIFRPFERAAQDVNSEGFGLGLFITKGLLGVLGGTIRTESQCGKGTVFHLSLPLPETTEGSEPEEIQVQEVGVLPRNVLVVDDDAILLKIAEDMFGRNGVRCTSCSNVQEAVKALRQTDYDLVLTDIQMPGTDGFGLLKLLRNSNIGCSRTVPVAAMTARGDGHTGIYEEAGFCGCLHKPFSMKGLMAFAASVTIPNSLFDYERLLEHTDDRKQMFRIIVEESRKDLCELEGALPDANRGTMRQVVHRMLPVWEMLGADHILLGYRQALHNEKNDDETVREHTSKVICAIKKLIEECEQKKRHCNEK</sequence>